<keyword evidence="3" id="KW-0732">Signal</keyword>
<dbReference type="PROSITE" id="PS50853">
    <property type="entry name" value="FN3"/>
    <property type="match status" value="1"/>
</dbReference>
<dbReference type="InterPro" id="IPR013783">
    <property type="entry name" value="Ig-like_fold"/>
</dbReference>
<dbReference type="GO" id="GO:0000272">
    <property type="term" value="P:polysaccharide catabolic process"/>
    <property type="evidence" value="ECO:0007669"/>
    <property type="project" value="UniProtKB-KW"/>
</dbReference>
<dbReference type="Gene3D" id="2.60.40.10">
    <property type="entry name" value="Immunoglobulins"/>
    <property type="match status" value="1"/>
</dbReference>
<feature type="domain" description="Fibronectin type-III" evidence="4">
    <location>
        <begin position="29"/>
        <end position="122"/>
    </location>
</feature>
<gene>
    <name evidence="5" type="ORF">EV192_108400</name>
</gene>
<organism evidence="5 6">
    <name type="scientific">Actinocrispum wychmicini</name>
    <dbReference type="NCBI Taxonomy" id="1213861"/>
    <lineage>
        <taxon>Bacteria</taxon>
        <taxon>Bacillati</taxon>
        <taxon>Actinomycetota</taxon>
        <taxon>Actinomycetes</taxon>
        <taxon>Pseudonocardiales</taxon>
        <taxon>Pseudonocardiaceae</taxon>
        <taxon>Actinocrispum</taxon>
    </lineage>
</organism>
<dbReference type="Proteomes" id="UP000295680">
    <property type="component" value="Unassembled WGS sequence"/>
</dbReference>
<dbReference type="CDD" id="cd00063">
    <property type="entry name" value="FN3"/>
    <property type="match status" value="1"/>
</dbReference>
<dbReference type="Pfam" id="PF00041">
    <property type="entry name" value="fn3"/>
    <property type="match status" value="1"/>
</dbReference>
<evidence type="ECO:0000313" key="5">
    <source>
        <dbReference type="EMBL" id="TCO55112.1"/>
    </source>
</evidence>
<keyword evidence="2" id="KW-0624">Polysaccharide degradation</keyword>
<keyword evidence="1" id="KW-0326">Glycosidase</keyword>
<feature type="signal peptide" evidence="3">
    <location>
        <begin position="1"/>
        <end position="23"/>
    </location>
</feature>
<proteinExistence type="predicted"/>
<protein>
    <recommendedName>
        <fullName evidence="4">Fibronectin type-III domain-containing protein</fullName>
    </recommendedName>
</protein>
<evidence type="ECO:0000259" key="4">
    <source>
        <dbReference type="PROSITE" id="PS50853"/>
    </source>
</evidence>
<comment type="caution">
    <text evidence="5">The sequence shown here is derived from an EMBL/GenBank/DDBJ whole genome shotgun (WGS) entry which is preliminary data.</text>
</comment>
<keyword evidence="6" id="KW-1185">Reference proteome</keyword>
<sequence>MVIMRLGLVVGAGLLLFSPNVLAATDTTPPSAPQNFRQIGSFAGRQVLGWDASTDNSGSINHYSVLVNGSQAYRPRTTSVNVDDLVRYCHALPGRTYTIAVQAVDPSGNHSASSAPLQVMVS</sequence>
<name>A0A4R2JB33_9PSEU</name>
<keyword evidence="1" id="KW-0378">Hydrolase</keyword>
<dbReference type="AlphaFoldDB" id="A0A4R2JB33"/>
<evidence type="ECO:0000256" key="1">
    <source>
        <dbReference type="ARBA" id="ARBA00023295"/>
    </source>
</evidence>
<evidence type="ECO:0000256" key="3">
    <source>
        <dbReference type="SAM" id="SignalP"/>
    </source>
</evidence>
<dbReference type="InterPro" id="IPR003961">
    <property type="entry name" value="FN3_dom"/>
</dbReference>
<keyword evidence="2" id="KW-0119">Carbohydrate metabolism</keyword>
<evidence type="ECO:0000313" key="6">
    <source>
        <dbReference type="Proteomes" id="UP000295680"/>
    </source>
</evidence>
<dbReference type="InterPro" id="IPR036116">
    <property type="entry name" value="FN3_sf"/>
</dbReference>
<evidence type="ECO:0000256" key="2">
    <source>
        <dbReference type="ARBA" id="ARBA00023326"/>
    </source>
</evidence>
<reference evidence="5 6" key="1">
    <citation type="submission" date="2019-03" db="EMBL/GenBank/DDBJ databases">
        <title>Genomic Encyclopedia of Type Strains, Phase IV (KMG-IV): sequencing the most valuable type-strain genomes for metagenomic binning, comparative biology and taxonomic classification.</title>
        <authorList>
            <person name="Goeker M."/>
        </authorList>
    </citation>
    <scope>NUCLEOTIDE SEQUENCE [LARGE SCALE GENOMIC DNA]</scope>
    <source>
        <strain evidence="5 6">DSM 45934</strain>
    </source>
</reference>
<dbReference type="SUPFAM" id="SSF49265">
    <property type="entry name" value="Fibronectin type III"/>
    <property type="match status" value="1"/>
</dbReference>
<dbReference type="EMBL" id="SLWS01000008">
    <property type="protein sequence ID" value="TCO55112.1"/>
    <property type="molecule type" value="Genomic_DNA"/>
</dbReference>
<feature type="chain" id="PRO_5020475710" description="Fibronectin type-III domain-containing protein" evidence="3">
    <location>
        <begin position="24"/>
        <end position="122"/>
    </location>
</feature>
<accession>A0A4R2JB33</accession>
<dbReference type="GO" id="GO:0016798">
    <property type="term" value="F:hydrolase activity, acting on glycosyl bonds"/>
    <property type="evidence" value="ECO:0007669"/>
    <property type="project" value="UniProtKB-KW"/>
</dbReference>